<proteinExistence type="predicted"/>
<feature type="region of interest" description="Disordered" evidence="1">
    <location>
        <begin position="1"/>
        <end position="32"/>
    </location>
</feature>
<feature type="compositionally biased region" description="Basic and acidic residues" evidence="1">
    <location>
        <begin position="334"/>
        <end position="356"/>
    </location>
</feature>
<dbReference type="AlphaFoldDB" id="A0AAD9LAZ2"/>
<name>A0AAD9LAZ2_9STRA</name>
<feature type="compositionally biased region" description="Basic residues" evidence="1">
    <location>
        <begin position="453"/>
        <end position="465"/>
    </location>
</feature>
<evidence type="ECO:0000256" key="1">
    <source>
        <dbReference type="SAM" id="MobiDB-lite"/>
    </source>
</evidence>
<keyword evidence="3" id="KW-1185">Reference proteome</keyword>
<feature type="compositionally biased region" description="Basic and acidic residues" evidence="1">
    <location>
        <begin position="564"/>
        <end position="650"/>
    </location>
</feature>
<evidence type="ECO:0000313" key="3">
    <source>
        <dbReference type="Proteomes" id="UP001259832"/>
    </source>
</evidence>
<feature type="region of interest" description="Disordered" evidence="1">
    <location>
        <begin position="177"/>
        <end position="258"/>
    </location>
</feature>
<feature type="compositionally biased region" description="Acidic residues" evidence="1">
    <location>
        <begin position="400"/>
        <end position="410"/>
    </location>
</feature>
<reference evidence="2" key="1">
    <citation type="submission" date="2023-08" db="EMBL/GenBank/DDBJ databases">
        <title>Reference Genome Resource for the Citrus Pathogen Phytophthora citrophthora.</title>
        <authorList>
            <person name="Moller H."/>
            <person name="Coetzee B."/>
            <person name="Rose L.J."/>
            <person name="Van Niekerk J.M."/>
        </authorList>
    </citation>
    <scope>NUCLEOTIDE SEQUENCE</scope>
    <source>
        <strain evidence="2">STE-U-9442</strain>
    </source>
</reference>
<feature type="compositionally biased region" description="Acidic residues" evidence="1">
    <location>
        <begin position="470"/>
        <end position="486"/>
    </location>
</feature>
<dbReference type="EMBL" id="JASMQC010000045">
    <property type="protein sequence ID" value="KAK1929766.1"/>
    <property type="molecule type" value="Genomic_DNA"/>
</dbReference>
<feature type="compositionally biased region" description="Basic residues" evidence="1">
    <location>
        <begin position="491"/>
        <end position="505"/>
    </location>
</feature>
<feature type="compositionally biased region" description="Basic residues" evidence="1">
    <location>
        <begin position="415"/>
        <end position="427"/>
    </location>
</feature>
<sequence>MAEPRSIRGFLRSRRKHKHSHADSLSEEEIASTSSLTSDFTPSLAMEGMLKKRAAKMPVMHDRYCVATWEMDADDRKCVMLRSYKNRKSYDAHPEKPTSVHQLKCISDWDGKTGFHRYQHAFTMETRDKKLFQCVAPCAADKDKWVELMAIQSAFNNGRDMRLGSVGSLVPLRRTQSVESAADSGKPRAYTSASIGKQRGESDVNAADAEHSTDSEDQNHFPGHDGLFRTTSGTSTNSLELPNGDKSEPADWGLYGEANGETKSKYEIQDDAKPVLLDKELLDARGETKTLASDKFLFEEAGASRFGTVVVKPAAGSDDEDADFIDVEFAAREAQKENEKNMKRRAQKLESNRDLYAEMAATRLAKMRKDARHPKKSQSRPSDDSDVEEYVKDESIAVEGEVEDVAELEEMQQRHSSRSRRSSKNRKHVEDESIAGDYEMEDDAELEEMQQRHSTRSRRSSKNHKHVEDESIAVEGEVENDAELEEVQQRRSSRSRRSSKSHKKSVVSSENTSENGGYVSGDDEVEVAAPVAMTDTAEVESAEAEELRQLKKKYRAERRAKKLLIKEKEEEERTAQEAAELARAHREEQRAREEAKAREEQEKRDKKERREMKEKLKREKAKQRQAEAELRKLVELKQAEEERREREHKEKKEKKEKKKSKKKEKYTSPAERIHKKEERDAERAAASAAAEAEAQMSNALVVVEKPAEPEPAQQPLAAPEPAPIPVPTPTVPAEVAPVQVAAAPATTPATVPAPVAASVPAPAPVSAPQAAAAMPMYQMAPPPFVPTYSVGPQSMPAYGLAATFGAYPPMYPAPYSYGGPVGMQPAYMRPNMGFMAGLSAMGSFGKAAGPDPAPSSQDAVEPMIGPQLPTPVEHTATSSVGASAPPPPPPPSSGAKLTNLPELPDVIEF</sequence>
<dbReference type="Gene3D" id="2.30.29.30">
    <property type="entry name" value="Pleckstrin-homology domain (PH domain)/Phosphotyrosine-binding domain (PTB)"/>
    <property type="match status" value="1"/>
</dbReference>
<comment type="caution">
    <text evidence="2">The sequence shown here is derived from an EMBL/GenBank/DDBJ whole genome shotgun (WGS) entry which is preliminary data.</text>
</comment>
<feature type="compositionally biased region" description="Basic and acidic residues" evidence="1">
    <location>
        <begin position="198"/>
        <end position="227"/>
    </location>
</feature>
<accession>A0AAD9LAZ2</accession>
<feature type="compositionally biased region" description="Pro residues" evidence="1">
    <location>
        <begin position="718"/>
        <end position="730"/>
    </location>
</feature>
<feature type="compositionally biased region" description="Basic residues" evidence="1">
    <location>
        <begin position="11"/>
        <end position="20"/>
    </location>
</feature>
<feature type="compositionally biased region" description="Polar residues" evidence="1">
    <location>
        <begin position="229"/>
        <end position="240"/>
    </location>
</feature>
<dbReference type="InterPro" id="IPR011993">
    <property type="entry name" value="PH-like_dom_sf"/>
</dbReference>
<feature type="compositionally biased region" description="Basic and acidic residues" evidence="1">
    <location>
        <begin position="671"/>
        <end position="683"/>
    </location>
</feature>
<protein>
    <submittedName>
        <fullName evidence="2">Reticulocyte-binding protein 2 a</fullName>
    </submittedName>
</protein>
<feature type="compositionally biased region" description="Basic residues" evidence="1">
    <location>
        <begin position="651"/>
        <end position="664"/>
    </location>
</feature>
<feature type="compositionally biased region" description="Acidic residues" evidence="1">
    <location>
        <begin position="432"/>
        <end position="448"/>
    </location>
</feature>
<dbReference type="Proteomes" id="UP001259832">
    <property type="component" value="Unassembled WGS sequence"/>
</dbReference>
<feature type="region of interest" description="Disordered" evidence="1">
    <location>
        <begin position="846"/>
        <end position="909"/>
    </location>
</feature>
<feature type="region of interest" description="Disordered" evidence="1">
    <location>
        <begin position="334"/>
        <end position="548"/>
    </location>
</feature>
<feature type="compositionally biased region" description="Basic residues" evidence="1">
    <location>
        <begin position="365"/>
        <end position="378"/>
    </location>
</feature>
<dbReference type="SUPFAM" id="SSF50729">
    <property type="entry name" value="PH domain-like"/>
    <property type="match status" value="1"/>
</dbReference>
<organism evidence="2 3">
    <name type="scientific">Phytophthora citrophthora</name>
    <dbReference type="NCBI Taxonomy" id="4793"/>
    <lineage>
        <taxon>Eukaryota</taxon>
        <taxon>Sar</taxon>
        <taxon>Stramenopiles</taxon>
        <taxon>Oomycota</taxon>
        <taxon>Peronosporomycetes</taxon>
        <taxon>Peronosporales</taxon>
        <taxon>Peronosporaceae</taxon>
        <taxon>Phytophthora</taxon>
    </lineage>
</organism>
<gene>
    <name evidence="2" type="ORF">P3T76_014801</name>
</gene>
<feature type="region of interest" description="Disordered" evidence="1">
    <location>
        <begin position="562"/>
        <end position="730"/>
    </location>
</feature>
<feature type="compositionally biased region" description="Low complexity" evidence="1">
    <location>
        <begin position="684"/>
        <end position="717"/>
    </location>
</feature>
<evidence type="ECO:0000313" key="2">
    <source>
        <dbReference type="EMBL" id="KAK1929766.1"/>
    </source>
</evidence>